<accession>A0A9X8RAM6</accession>
<dbReference type="InterPro" id="IPR002328">
    <property type="entry name" value="ADH_Zn_CS"/>
</dbReference>
<dbReference type="GO" id="GO:0016491">
    <property type="term" value="F:oxidoreductase activity"/>
    <property type="evidence" value="ECO:0007669"/>
    <property type="project" value="UniProtKB-KW"/>
</dbReference>
<dbReference type="InterPro" id="IPR013149">
    <property type="entry name" value="ADH-like_C"/>
</dbReference>
<dbReference type="AlphaFoldDB" id="A0A9X8RAM6"/>
<comment type="caution">
    <text evidence="6">The sequence shown here is derived from an EMBL/GenBank/DDBJ whole genome shotgun (WGS) entry which is preliminary data.</text>
</comment>
<keyword evidence="1 4" id="KW-0479">Metal-binding</keyword>
<reference evidence="6 7" key="1">
    <citation type="submission" date="2017-01" db="EMBL/GenBank/DDBJ databases">
        <authorList>
            <person name="Varghese N."/>
            <person name="Submissions S."/>
        </authorList>
    </citation>
    <scope>NUCLEOTIDE SEQUENCE [LARGE SCALE GENOMIC DNA]</scope>
    <source>
        <strain evidence="6 7">RUG2-6</strain>
    </source>
</reference>
<comment type="cofactor">
    <cofactor evidence="4">
        <name>Zn(2+)</name>
        <dbReference type="ChEBI" id="CHEBI:29105"/>
    </cofactor>
</comment>
<dbReference type="InterPro" id="IPR020843">
    <property type="entry name" value="ER"/>
</dbReference>
<dbReference type="InterPro" id="IPR050129">
    <property type="entry name" value="Zn_alcohol_dh"/>
</dbReference>
<evidence type="ECO:0000256" key="2">
    <source>
        <dbReference type="ARBA" id="ARBA00022833"/>
    </source>
</evidence>
<dbReference type="Pfam" id="PF08240">
    <property type="entry name" value="ADH_N"/>
    <property type="match status" value="1"/>
</dbReference>
<dbReference type="InterPro" id="IPR013154">
    <property type="entry name" value="ADH-like_N"/>
</dbReference>
<evidence type="ECO:0000313" key="6">
    <source>
        <dbReference type="EMBL" id="SIR60581.1"/>
    </source>
</evidence>
<dbReference type="GO" id="GO:0008270">
    <property type="term" value="F:zinc ion binding"/>
    <property type="evidence" value="ECO:0007669"/>
    <property type="project" value="InterPro"/>
</dbReference>
<feature type="domain" description="Enoyl reductase (ER)" evidence="5">
    <location>
        <begin position="10"/>
        <end position="339"/>
    </location>
</feature>
<dbReference type="PROSITE" id="PS00059">
    <property type="entry name" value="ADH_ZINC"/>
    <property type="match status" value="1"/>
</dbReference>
<dbReference type="EMBL" id="FTMX01000004">
    <property type="protein sequence ID" value="SIR60581.1"/>
    <property type="molecule type" value="Genomic_DNA"/>
</dbReference>
<organism evidence="6 7">
    <name type="scientific">Peribacillus simplex</name>
    <dbReference type="NCBI Taxonomy" id="1478"/>
    <lineage>
        <taxon>Bacteria</taxon>
        <taxon>Bacillati</taxon>
        <taxon>Bacillota</taxon>
        <taxon>Bacilli</taxon>
        <taxon>Bacillales</taxon>
        <taxon>Bacillaceae</taxon>
        <taxon>Peribacillus</taxon>
    </lineage>
</organism>
<dbReference type="Gene3D" id="3.40.50.720">
    <property type="entry name" value="NAD(P)-binding Rossmann-like Domain"/>
    <property type="match status" value="1"/>
</dbReference>
<evidence type="ECO:0000256" key="3">
    <source>
        <dbReference type="ARBA" id="ARBA00023002"/>
    </source>
</evidence>
<keyword evidence="3" id="KW-0560">Oxidoreductase</keyword>
<dbReference type="SUPFAM" id="SSF51735">
    <property type="entry name" value="NAD(P)-binding Rossmann-fold domains"/>
    <property type="match status" value="1"/>
</dbReference>
<dbReference type="Proteomes" id="UP000185829">
    <property type="component" value="Unassembled WGS sequence"/>
</dbReference>
<dbReference type="Pfam" id="PF00107">
    <property type="entry name" value="ADH_zinc_N"/>
    <property type="match status" value="1"/>
</dbReference>
<dbReference type="SUPFAM" id="SSF50129">
    <property type="entry name" value="GroES-like"/>
    <property type="match status" value="1"/>
</dbReference>
<gene>
    <name evidence="6" type="ORF">SAMN05878482_104446</name>
</gene>
<evidence type="ECO:0000313" key="7">
    <source>
        <dbReference type="Proteomes" id="UP000185829"/>
    </source>
</evidence>
<dbReference type="Gene3D" id="3.90.180.10">
    <property type="entry name" value="Medium-chain alcohol dehydrogenases, catalytic domain"/>
    <property type="match status" value="1"/>
</dbReference>
<proteinExistence type="inferred from homology"/>
<dbReference type="SMART" id="SM00829">
    <property type="entry name" value="PKS_ER"/>
    <property type="match status" value="1"/>
</dbReference>
<dbReference type="CDD" id="cd08258">
    <property type="entry name" value="Zn_ADH4"/>
    <property type="match status" value="1"/>
</dbReference>
<evidence type="ECO:0000256" key="4">
    <source>
        <dbReference type="RuleBase" id="RU361277"/>
    </source>
</evidence>
<comment type="similarity">
    <text evidence="4">Belongs to the zinc-containing alcohol dehydrogenase family.</text>
</comment>
<dbReference type="InterPro" id="IPR036291">
    <property type="entry name" value="NAD(P)-bd_dom_sf"/>
</dbReference>
<protein>
    <submittedName>
        <fullName evidence="6">L-iditol 2-dehydrogenase</fullName>
    </submittedName>
</protein>
<sequence>MKALLKKSQGFEGVELDEIQEPITKANEIKVKVYAAGICGTDLHIIHDEYPYTPPVAMGHEYSGTVVEVGEEVEKFQIGDRVVSLTAIVTCGSCRYCNQGLLMLCEHRKSIGSGVHGAFAEYIVVPAKSAYKIPENISLDEAVLTEPLACAVRCIMERGRVNGGDFVLISGPGTIGLLALQVVKANGGNCIVIGTSHDKERLNLALEMGAMAVIDVEEENSEERLMALTKQQGFDVAIECAGVSISLNNCIKLLRKQGMLIQMGLFGKKIEFDSDLSLIKEINYVNGFATEPTSWEIALRLLEYKHVDVLPLISNKLSIDNWQEAIHLAEQKVGYKTLLFPNT</sequence>
<keyword evidence="2 4" id="KW-0862">Zinc</keyword>
<evidence type="ECO:0000256" key="1">
    <source>
        <dbReference type="ARBA" id="ARBA00022723"/>
    </source>
</evidence>
<dbReference type="PANTHER" id="PTHR43401">
    <property type="entry name" value="L-THREONINE 3-DEHYDROGENASE"/>
    <property type="match status" value="1"/>
</dbReference>
<evidence type="ECO:0000259" key="5">
    <source>
        <dbReference type="SMART" id="SM00829"/>
    </source>
</evidence>
<dbReference type="InterPro" id="IPR011032">
    <property type="entry name" value="GroES-like_sf"/>
</dbReference>
<dbReference type="PANTHER" id="PTHR43401:SF2">
    <property type="entry name" value="L-THREONINE 3-DEHYDROGENASE"/>
    <property type="match status" value="1"/>
</dbReference>
<name>A0A9X8RAM6_9BACI</name>
<dbReference type="RefSeq" id="WP_076368947.1">
    <property type="nucleotide sequence ID" value="NZ_FTMX01000004.1"/>
</dbReference>